<evidence type="ECO:0000313" key="2">
    <source>
        <dbReference type="EMBL" id="QKL32976.1"/>
    </source>
</evidence>
<name>A0A3R9JIF6_STRMT</name>
<gene>
    <name evidence="3" type="ORF">D8845_06805</name>
    <name evidence="2" type="ORF">M594_04445</name>
</gene>
<feature type="chain" id="PRO_5038236039" evidence="1">
    <location>
        <begin position="20"/>
        <end position="56"/>
    </location>
</feature>
<evidence type="ECO:0000313" key="4">
    <source>
        <dbReference type="Proteomes" id="UP000267870"/>
    </source>
</evidence>
<dbReference type="EMBL" id="RJNZ01000009">
    <property type="protein sequence ID" value="RSI91824.1"/>
    <property type="molecule type" value="Genomic_DNA"/>
</dbReference>
<accession>A0A3R9JIF6</accession>
<sequence length="56" mass="6073">MKKLGFVLLSSALLLTACAVRFEKSADTTASSKVTALSEDKQKMLDKATADYKTFV</sequence>
<evidence type="ECO:0000256" key="1">
    <source>
        <dbReference type="SAM" id="SignalP"/>
    </source>
</evidence>
<protein>
    <submittedName>
        <fullName evidence="3">Uncharacterized protein</fullName>
    </submittedName>
</protein>
<organism evidence="3 4">
    <name type="scientific">Streptococcus mitis</name>
    <dbReference type="NCBI Taxonomy" id="28037"/>
    <lineage>
        <taxon>Bacteria</taxon>
        <taxon>Bacillati</taxon>
        <taxon>Bacillota</taxon>
        <taxon>Bacilli</taxon>
        <taxon>Lactobacillales</taxon>
        <taxon>Streptococcaceae</taxon>
        <taxon>Streptococcus</taxon>
        <taxon>Streptococcus mitis group</taxon>
    </lineage>
</organism>
<feature type="signal peptide" evidence="1">
    <location>
        <begin position="1"/>
        <end position="19"/>
    </location>
</feature>
<dbReference type="AlphaFoldDB" id="A0A3R9JIF6"/>
<dbReference type="PROSITE" id="PS51257">
    <property type="entry name" value="PROKAR_LIPOPROTEIN"/>
    <property type="match status" value="1"/>
</dbReference>
<reference evidence="2 5" key="2">
    <citation type="submission" date="2020-01" db="EMBL/GenBank/DDBJ databases">
        <title>Complete genome sequence of the tetracycline resistane Streptococcus mitis isolate S022-V3-A4.</title>
        <authorList>
            <person name="Pinzauti D."/>
            <person name="Iannelli F."/>
            <person name="Pozzi G."/>
            <person name="Santoro F."/>
        </authorList>
    </citation>
    <scope>NUCLEOTIDE SEQUENCE [LARGE SCALE GENOMIC DNA]</scope>
    <source>
        <strain evidence="2 5">S022-V3-A4</strain>
    </source>
</reference>
<evidence type="ECO:0000313" key="5">
    <source>
        <dbReference type="Proteomes" id="UP000501099"/>
    </source>
</evidence>
<proteinExistence type="predicted"/>
<dbReference type="Proteomes" id="UP000267870">
    <property type="component" value="Unassembled WGS sequence"/>
</dbReference>
<dbReference type="EMBL" id="CP047883">
    <property type="protein sequence ID" value="QKL32976.1"/>
    <property type="molecule type" value="Genomic_DNA"/>
</dbReference>
<dbReference type="Proteomes" id="UP000501099">
    <property type="component" value="Chromosome"/>
</dbReference>
<reference evidence="3 4" key="1">
    <citation type="submission" date="2018-11" db="EMBL/GenBank/DDBJ databases">
        <title>Species Designations Belie Phenotypic and Genotypic Heterogeneity in Oral Streptococci.</title>
        <authorList>
            <person name="Velsko I."/>
        </authorList>
    </citation>
    <scope>NUCLEOTIDE SEQUENCE [LARGE SCALE GENOMIC DNA]</scope>
    <source>
        <strain evidence="3 4">BCC55</strain>
    </source>
</reference>
<keyword evidence="1" id="KW-0732">Signal</keyword>
<evidence type="ECO:0000313" key="3">
    <source>
        <dbReference type="EMBL" id="RSI91824.1"/>
    </source>
</evidence>